<dbReference type="GO" id="GO:0006784">
    <property type="term" value="P:heme A biosynthetic process"/>
    <property type="evidence" value="ECO:0007669"/>
    <property type="project" value="InterPro"/>
</dbReference>
<evidence type="ECO:0000256" key="3">
    <source>
        <dbReference type="ARBA" id="ARBA00022692"/>
    </source>
</evidence>
<comment type="catalytic activity">
    <reaction evidence="11">
        <text>Fe(II)-heme o + 2 A + H2O = Fe(II)-heme a + 2 AH2</text>
        <dbReference type="Rhea" id="RHEA:63388"/>
        <dbReference type="ChEBI" id="CHEBI:13193"/>
        <dbReference type="ChEBI" id="CHEBI:15377"/>
        <dbReference type="ChEBI" id="CHEBI:17499"/>
        <dbReference type="ChEBI" id="CHEBI:60530"/>
        <dbReference type="ChEBI" id="CHEBI:61715"/>
        <dbReference type="EC" id="1.17.99.9"/>
    </reaction>
    <physiologicalReaction direction="left-to-right" evidence="11">
        <dbReference type="Rhea" id="RHEA:63389"/>
    </physiologicalReaction>
</comment>
<feature type="transmembrane region" description="Helical" evidence="12">
    <location>
        <begin position="423"/>
        <end position="441"/>
    </location>
</feature>
<evidence type="ECO:0000256" key="1">
    <source>
        <dbReference type="ARBA" id="ARBA00001970"/>
    </source>
</evidence>
<keyword evidence="3 12" id="KW-0812">Transmembrane</keyword>
<evidence type="ECO:0000256" key="2">
    <source>
        <dbReference type="ARBA" id="ARBA00004141"/>
    </source>
</evidence>
<feature type="transmembrane region" description="Helical" evidence="12">
    <location>
        <begin position="254"/>
        <end position="275"/>
    </location>
</feature>
<comment type="pathway">
    <text evidence="10">Porphyrin-containing compound metabolism; heme A biosynthesis; heme A from heme O: step 1/1.</text>
</comment>
<evidence type="ECO:0000313" key="13">
    <source>
        <dbReference type="EMBL" id="NDV31589.1"/>
    </source>
</evidence>
<keyword evidence="4" id="KW-0479">Metal-binding</keyword>
<comment type="cofactor">
    <cofactor evidence="1">
        <name>heme b</name>
        <dbReference type="ChEBI" id="CHEBI:60344"/>
    </cofactor>
</comment>
<keyword evidence="7" id="KW-0408">Iron</keyword>
<keyword evidence="6" id="KW-0560">Oxidoreductase</keyword>
<keyword evidence="5 12" id="KW-1133">Transmembrane helix</keyword>
<protein>
    <recommendedName>
        <fullName evidence="14">Cytochrome c oxidase assembly protein COX15</fullName>
    </recommendedName>
</protein>
<comment type="subcellular location">
    <subcellularLocation>
        <location evidence="2">Membrane</location>
        <topology evidence="2">Multi-pass membrane protein</topology>
    </subcellularLocation>
</comment>
<feature type="transmembrane region" description="Helical" evidence="12">
    <location>
        <begin position="216"/>
        <end position="234"/>
    </location>
</feature>
<feature type="transmembrane region" description="Helical" evidence="12">
    <location>
        <begin position="186"/>
        <end position="204"/>
    </location>
</feature>
<dbReference type="PANTHER" id="PTHR23289">
    <property type="entry name" value="CYTOCHROME C OXIDASE ASSEMBLY PROTEIN COX15"/>
    <property type="match status" value="1"/>
</dbReference>
<evidence type="ECO:0000256" key="9">
    <source>
        <dbReference type="ARBA" id="ARBA00023136"/>
    </source>
</evidence>
<evidence type="ECO:0000256" key="6">
    <source>
        <dbReference type="ARBA" id="ARBA00023002"/>
    </source>
</evidence>
<dbReference type="GO" id="GO:0016653">
    <property type="term" value="F:oxidoreductase activity, acting on NAD(P)H, heme protein as acceptor"/>
    <property type="evidence" value="ECO:0007669"/>
    <property type="project" value="TreeGrafter"/>
</dbReference>
<sequence>MGVAPLRAPTKSVAQQSNAGQLRWSHSVSKVSSWKALSHKGVGNGLNSVLVVSAPNPTALWKQMGHLHYLKVPLRSLQTTVPQEEENKDKPTHNVGANRAIGIWLIICCGLIFIMVVLGGVTRLTESGLSITDWRPVTGIIPPLNQQDWIEEFVKYKSSPEFKQLNAHMELEDFKQIFWMEWGHRFMGRFIGFAFGLPLTYFALKGHLNPSLKKSLVAFFFLGGMQGFIGWWMVKSGLEEGQDHPRVSQYRLALHLGSAFAIYLGLLWTGLGLLSPVTKVNALKGIPKTLKHGAHAIAGLTFLTAMSGAFVAGLDAGLLYPELPYMGNGLVPEEYWDLQPAYKNFFDNGSAVQFNHRVLATTTWTSVFLFWLYGRRVIAAKALGGQDTTFLSRPLNSLFWMANLQVLLGITTLMYYVPTHLAATHQAGSLTLLTIATWLMHRIKLLK</sequence>
<dbReference type="GO" id="GO:0005743">
    <property type="term" value="C:mitochondrial inner membrane"/>
    <property type="evidence" value="ECO:0007669"/>
    <property type="project" value="TreeGrafter"/>
</dbReference>
<keyword evidence="8" id="KW-0350">Heme biosynthesis</keyword>
<proteinExistence type="inferred from homology"/>
<evidence type="ECO:0008006" key="14">
    <source>
        <dbReference type="Google" id="ProtNLM"/>
    </source>
</evidence>
<dbReference type="EMBL" id="GIBP01002620">
    <property type="protein sequence ID" value="NDV31589.1"/>
    <property type="molecule type" value="Transcribed_RNA"/>
</dbReference>
<dbReference type="HAMAP" id="MF_01665">
    <property type="entry name" value="HemeA_synth_type2"/>
    <property type="match status" value="1"/>
</dbReference>
<dbReference type="AlphaFoldDB" id="A0A6B2L3R3"/>
<dbReference type="Pfam" id="PF02628">
    <property type="entry name" value="COX15-CtaA"/>
    <property type="match status" value="1"/>
</dbReference>
<organism evidence="13">
    <name type="scientific">Arcella intermedia</name>
    <dbReference type="NCBI Taxonomy" id="1963864"/>
    <lineage>
        <taxon>Eukaryota</taxon>
        <taxon>Amoebozoa</taxon>
        <taxon>Tubulinea</taxon>
        <taxon>Elardia</taxon>
        <taxon>Arcellinida</taxon>
        <taxon>Sphaerothecina</taxon>
        <taxon>Arcellidae</taxon>
        <taxon>Arcella</taxon>
    </lineage>
</organism>
<evidence type="ECO:0000256" key="8">
    <source>
        <dbReference type="ARBA" id="ARBA00023133"/>
    </source>
</evidence>
<dbReference type="GO" id="GO:0046872">
    <property type="term" value="F:metal ion binding"/>
    <property type="evidence" value="ECO:0007669"/>
    <property type="project" value="UniProtKB-KW"/>
</dbReference>
<evidence type="ECO:0000256" key="10">
    <source>
        <dbReference type="ARBA" id="ARBA00044501"/>
    </source>
</evidence>
<feature type="transmembrane region" description="Helical" evidence="12">
    <location>
        <begin position="100"/>
        <end position="121"/>
    </location>
</feature>
<dbReference type="InterPro" id="IPR003780">
    <property type="entry name" value="COX15/CtaA_fam"/>
</dbReference>
<dbReference type="GO" id="GO:0120547">
    <property type="term" value="F:heme A synthase activity"/>
    <property type="evidence" value="ECO:0007669"/>
    <property type="project" value="UniProtKB-EC"/>
</dbReference>
<evidence type="ECO:0000256" key="5">
    <source>
        <dbReference type="ARBA" id="ARBA00022989"/>
    </source>
</evidence>
<feature type="transmembrane region" description="Helical" evidence="12">
    <location>
        <begin position="296"/>
        <end position="320"/>
    </location>
</feature>
<keyword evidence="9 12" id="KW-0472">Membrane</keyword>
<evidence type="ECO:0000256" key="12">
    <source>
        <dbReference type="SAM" id="Phobius"/>
    </source>
</evidence>
<evidence type="ECO:0000256" key="11">
    <source>
        <dbReference type="ARBA" id="ARBA00048044"/>
    </source>
</evidence>
<feature type="transmembrane region" description="Helical" evidence="12">
    <location>
        <begin position="354"/>
        <end position="374"/>
    </location>
</feature>
<evidence type="ECO:0000256" key="4">
    <source>
        <dbReference type="ARBA" id="ARBA00022723"/>
    </source>
</evidence>
<reference evidence="13" key="1">
    <citation type="journal article" date="2020" name="J. Eukaryot. Microbiol.">
        <title>De novo Sequencing, Assembly and Annotation of the Transcriptome for the Free-Living Testate Amoeba Arcella intermedia.</title>
        <authorList>
            <person name="Ribeiro G.M."/>
            <person name="Porfirio-Sousa A.L."/>
            <person name="Maurer-Alcala X.X."/>
            <person name="Katz L.A."/>
            <person name="Lahr D.J.G."/>
        </authorList>
    </citation>
    <scope>NUCLEOTIDE SEQUENCE</scope>
</reference>
<feature type="transmembrane region" description="Helical" evidence="12">
    <location>
        <begin position="395"/>
        <end position="417"/>
    </location>
</feature>
<dbReference type="PANTHER" id="PTHR23289:SF2">
    <property type="entry name" value="CYTOCHROME C OXIDASE ASSEMBLY PROTEIN COX15 HOMOLOG"/>
    <property type="match status" value="1"/>
</dbReference>
<dbReference type="InterPro" id="IPR023754">
    <property type="entry name" value="HemeA_Synthase_type2"/>
</dbReference>
<accession>A0A6B2L3R3</accession>
<evidence type="ECO:0000256" key="7">
    <source>
        <dbReference type="ARBA" id="ARBA00023004"/>
    </source>
</evidence>
<name>A0A6B2L3R3_9EUKA</name>